<comment type="caution">
    <text evidence="2">The sequence shown here is derived from an EMBL/GenBank/DDBJ whole genome shotgun (WGS) entry which is preliminary data.</text>
</comment>
<feature type="domain" description="Pyrrolo-quinoline quinone repeat" evidence="1">
    <location>
        <begin position="69"/>
        <end position="203"/>
    </location>
</feature>
<keyword evidence="3" id="KW-1185">Reference proteome</keyword>
<evidence type="ECO:0000259" key="1">
    <source>
        <dbReference type="Pfam" id="PF13360"/>
    </source>
</evidence>
<dbReference type="RefSeq" id="WP_137247833.1">
    <property type="nucleotide sequence ID" value="NZ_SZQA01000013.1"/>
</dbReference>
<organism evidence="2 3">
    <name type="scientific">Herbidospora galbida</name>
    <dbReference type="NCBI Taxonomy" id="2575442"/>
    <lineage>
        <taxon>Bacteria</taxon>
        <taxon>Bacillati</taxon>
        <taxon>Actinomycetota</taxon>
        <taxon>Actinomycetes</taxon>
        <taxon>Streptosporangiales</taxon>
        <taxon>Streptosporangiaceae</taxon>
        <taxon>Herbidospora</taxon>
    </lineage>
</organism>
<dbReference type="InterPro" id="IPR011047">
    <property type="entry name" value="Quinoprotein_ADH-like_sf"/>
</dbReference>
<protein>
    <recommendedName>
        <fullName evidence="1">Pyrrolo-quinoline quinone repeat domain-containing protein</fullName>
    </recommendedName>
</protein>
<dbReference type="Proteomes" id="UP000308705">
    <property type="component" value="Unassembled WGS sequence"/>
</dbReference>
<gene>
    <name evidence="2" type="ORF">FDA94_15915</name>
</gene>
<dbReference type="PANTHER" id="PTHR34512">
    <property type="entry name" value="CELL SURFACE PROTEIN"/>
    <property type="match status" value="1"/>
</dbReference>
<proteinExistence type="predicted"/>
<evidence type="ECO:0000313" key="3">
    <source>
        <dbReference type="Proteomes" id="UP000308705"/>
    </source>
</evidence>
<dbReference type="AlphaFoldDB" id="A0A4U3MJ39"/>
<dbReference type="SUPFAM" id="SSF50998">
    <property type="entry name" value="Quinoprotein alcohol dehydrogenase-like"/>
    <property type="match status" value="1"/>
</dbReference>
<dbReference type="OrthoDB" id="3515700at2"/>
<dbReference type="EMBL" id="SZQA01000013">
    <property type="protein sequence ID" value="TKK88037.1"/>
    <property type="molecule type" value="Genomic_DNA"/>
</dbReference>
<dbReference type="PANTHER" id="PTHR34512:SF30">
    <property type="entry name" value="OUTER MEMBRANE PROTEIN ASSEMBLY FACTOR BAMB"/>
    <property type="match status" value="1"/>
</dbReference>
<dbReference type="Pfam" id="PF13360">
    <property type="entry name" value="PQQ_2"/>
    <property type="match status" value="1"/>
</dbReference>
<reference evidence="2 3" key="1">
    <citation type="submission" date="2019-04" db="EMBL/GenBank/DDBJ databases">
        <title>Herbidospora sp. NEAU-GS14.nov., a novel actinomycete isolated from soil.</title>
        <authorList>
            <person name="Han L."/>
        </authorList>
    </citation>
    <scope>NUCLEOTIDE SEQUENCE [LARGE SCALE GENOMIC DNA]</scope>
    <source>
        <strain evidence="2 3">NEAU-GS14</strain>
    </source>
</reference>
<name>A0A4U3MJ39_9ACTN</name>
<dbReference type="Gene3D" id="2.130.10.10">
    <property type="entry name" value="YVTN repeat-like/Quinoprotein amine dehydrogenase"/>
    <property type="match status" value="1"/>
</dbReference>
<sequence>MRHVWERSLHIAGHAATLAVRPDAIVVYERHTRLVCLDPRDGSVRWDVPTERWPREIVLAGDRLLVGGSHLHCLDLATGAVTWCAPMRSWSAHAVVCGSLVLFGGWRGYTPVGAVDLETGTVVWRAPARTATVLPVAWGDLALSGYDDRAWLLDPRDGTEAHAWRLPEPLYRADLAEVFRVVDADRCLARTESRRVVELRLSTPEVSGVDHPFDWPRVLPFLVAQPFGHLISAKGPVWTGERRIYAIHDLGGGRVLMVTKGALRVVAIDG</sequence>
<evidence type="ECO:0000313" key="2">
    <source>
        <dbReference type="EMBL" id="TKK88037.1"/>
    </source>
</evidence>
<accession>A0A4U3MJ39</accession>
<dbReference type="InterPro" id="IPR002372">
    <property type="entry name" value="PQQ_rpt_dom"/>
</dbReference>
<dbReference type="InterPro" id="IPR015943">
    <property type="entry name" value="WD40/YVTN_repeat-like_dom_sf"/>
</dbReference>